<feature type="binding site" evidence="6">
    <location>
        <position position="58"/>
    </location>
    <ligand>
        <name>Zn(2+)</name>
        <dbReference type="ChEBI" id="CHEBI:29105"/>
        <label>1</label>
    </ligand>
</feature>
<feature type="active site" evidence="6">
    <location>
        <position position="312"/>
    </location>
</feature>
<evidence type="ECO:0000256" key="4">
    <source>
        <dbReference type="ARBA" id="ARBA00022801"/>
    </source>
</evidence>
<evidence type="ECO:0000313" key="9">
    <source>
        <dbReference type="Proteomes" id="UP000265341"/>
    </source>
</evidence>
<dbReference type="InterPro" id="IPR004722">
    <property type="entry name" value="DHOase"/>
</dbReference>
<dbReference type="Gene3D" id="2.30.40.10">
    <property type="entry name" value="Urease, subunit C, domain 1"/>
    <property type="match status" value="1"/>
</dbReference>
<comment type="similarity">
    <text evidence="2 6">Belongs to the metallo-dependent hydrolases superfamily. DHOase family. Class I DHOase subfamily.</text>
</comment>
<evidence type="ECO:0000259" key="7">
    <source>
        <dbReference type="Pfam" id="PF12890"/>
    </source>
</evidence>
<keyword evidence="5 6" id="KW-0665">Pyrimidine biosynthesis</keyword>
<feature type="binding site" evidence="6">
    <location>
        <begin position="60"/>
        <end position="62"/>
    </location>
    <ligand>
        <name>substrate</name>
    </ligand>
</feature>
<keyword evidence="3 6" id="KW-0479">Metal-binding</keyword>
<dbReference type="InterPro" id="IPR032466">
    <property type="entry name" value="Metal_Hydrolase"/>
</dbReference>
<dbReference type="GO" id="GO:0044205">
    <property type="term" value="P:'de novo' UMP biosynthetic process"/>
    <property type="evidence" value="ECO:0007669"/>
    <property type="project" value="UniProtKB-UniRule"/>
</dbReference>
<dbReference type="PANTHER" id="PTHR43668:SF2">
    <property type="entry name" value="ALLANTOINASE"/>
    <property type="match status" value="1"/>
</dbReference>
<dbReference type="Pfam" id="PF12890">
    <property type="entry name" value="DHOase"/>
    <property type="match status" value="1"/>
</dbReference>
<dbReference type="RefSeq" id="WP_119276473.1">
    <property type="nucleotide sequence ID" value="NZ_QWLA01000016.1"/>
</dbReference>
<name>A0A399EVQ7_9DEIN</name>
<dbReference type="PANTHER" id="PTHR43668">
    <property type="entry name" value="ALLANTOINASE"/>
    <property type="match status" value="1"/>
</dbReference>
<organism evidence="8 9">
    <name type="scientific">Calidithermus roseus</name>
    <dbReference type="NCBI Taxonomy" id="1644118"/>
    <lineage>
        <taxon>Bacteria</taxon>
        <taxon>Thermotogati</taxon>
        <taxon>Deinococcota</taxon>
        <taxon>Deinococci</taxon>
        <taxon>Thermales</taxon>
        <taxon>Thermaceae</taxon>
        <taxon>Calidithermus</taxon>
    </lineage>
</organism>
<proteinExistence type="inferred from homology"/>
<dbReference type="UniPathway" id="UPA00070">
    <property type="reaction ID" value="UER00117"/>
</dbReference>
<comment type="caution">
    <text evidence="8">The sequence shown here is derived from an EMBL/GenBank/DDBJ whole genome shotgun (WGS) entry which is preliminary data.</text>
</comment>
<comment type="function">
    <text evidence="1 6">Catalyzes the reversible cyclization of carbamoyl aspartate to dihydroorotate.</text>
</comment>
<dbReference type="EC" id="3.5.2.3" evidence="6"/>
<feature type="binding site" evidence="6">
    <location>
        <begin position="330"/>
        <end position="331"/>
    </location>
    <ligand>
        <name>substrate</name>
    </ligand>
</feature>
<dbReference type="InterPro" id="IPR002195">
    <property type="entry name" value="Dihydroorotase_CS"/>
</dbReference>
<dbReference type="GO" id="GO:0008270">
    <property type="term" value="F:zinc ion binding"/>
    <property type="evidence" value="ECO:0007669"/>
    <property type="project" value="UniProtKB-UniRule"/>
</dbReference>
<dbReference type="SUPFAM" id="SSF51556">
    <property type="entry name" value="Metallo-dependent hydrolases"/>
    <property type="match status" value="1"/>
</dbReference>
<feature type="binding site" evidence="6">
    <location>
        <position position="150"/>
    </location>
    <ligand>
        <name>Zn(2+)</name>
        <dbReference type="ChEBI" id="CHEBI:29105"/>
        <label>2</label>
    </ligand>
</feature>
<feature type="binding site" evidence="6">
    <location>
        <position position="60"/>
    </location>
    <ligand>
        <name>Zn(2+)</name>
        <dbReference type="ChEBI" id="CHEBI:29105"/>
        <label>1</label>
    </ligand>
</feature>
<feature type="binding site" evidence="6">
    <location>
        <position position="150"/>
    </location>
    <ligand>
        <name>Zn(2+)</name>
        <dbReference type="ChEBI" id="CHEBI:29105"/>
        <label>1</label>
    </ligand>
</feature>
<evidence type="ECO:0000256" key="6">
    <source>
        <dbReference type="HAMAP-Rule" id="MF_00220"/>
    </source>
</evidence>
<evidence type="ECO:0000313" key="8">
    <source>
        <dbReference type="EMBL" id="RIH87753.1"/>
    </source>
</evidence>
<dbReference type="OrthoDB" id="9765462at2"/>
<feature type="binding site" evidence="6">
    <location>
        <position position="92"/>
    </location>
    <ligand>
        <name>substrate</name>
    </ligand>
</feature>
<feature type="binding site" evidence="6">
    <location>
        <position position="316"/>
    </location>
    <ligand>
        <name>substrate</name>
    </ligand>
</feature>
<dbReference type="NCBIfam" id="NF006841">
    <property type="entry name" value="PRK09357.2-2"/>
    <property type="match status" value="1"/>
</dbReference>
<feature type="binding site" evidence="6">
    <location>
        <position position="177"/>
    </location>
    <ligand>
        <name>Zn(2+)</name>
        <dbReference type="ChEBI" id="CHEBI:29105"/>
        <label>2</label>
    </ligand>
</feature>
<gene>
    <name evidence="6 8" type="primary">pyrC</name>
    <name evidence="8" type="ORF">Mrose_01148</name>
</gene>
<keyword evidence="6" id="KW-0862">Zinc</keyword>
<dbReference type="GO" id="GO:0004038">
    <property type="term" value="F:allantoinase activity"/>
    <property type="evidence" value="ECO:0007669"/>
    <property type="project" value="TreeGrafter"/>
</dbReference>
<accession>A0A399EVQ7</accession>
<dbReference type="InterPro" id="IPR050138">
    <property type="entry name" value="DHOase/Allantoinase_Hydrolase"/>
</dbReference>
<dbReference type="NCBIfam" id="TIGR00857">
    <property type="entry name" value="pyrC_multi"/>
    <property type="match status" value="1"/>
</dbReference>
<dbReference type="EMBL" id="QWLA01000016">
    <property type="protein sequence ID" value="RIH87753.1"/>
    <property type="molecule type" value="Genomic_DNA"/>
</dbReference>
<comment type="caution">
    <text evidence="6">Lacks conserved residue(s) required for the propagation of feature annotation.</text>
</comment>
<sequence>MKGELLIKNVRLLDSRGEHGKADVLIGEGKILSLEGGDAASVLDAGGLMLTPGLCDPHAHLREPGQEVKEELATGLLAALRGGYTDVVCMPNTTPPVDTPEAVMALIEKARGLGYARLYPSAALTQGQEGKLLTEARLLKEAGAIMLTDDGRTNEDAGVLALGLAYAASWGLVVSVHAEDAGLRRGGVMNEGPLSYRLGLPGNPAAAEAARIARDLEIVRYVMPGAKAQKPSILLHVQHLSTRRGLELIRQARAEGLPVGAEVTPHHLTLTDEALESLDPIYKVAPPLRTQADIEALIAGLLEGSIDCIGTDHAPHTQAEKEQDLLRAPFGIANIEVAWPLLYTELVLKRGFPLPTLLERFTDGARRVLGLPLIRLETGAEASLMLFDPASERAVNPAEFASKARFSPWAGWKLQGWPVMTLVEGRVAWTHERLGVGA</sequence>
<evidence type="ECO:0000256" key="1">
    <source>
        <dbReference type="ARBA" id="ARBA00002368"/>
    </source>
</evidence>
<dbReference type="SUPFAM" id="SSF51338">
    <property type="entry name" value="Composite domain of metallo-dependent hydrolases"/>
    <property type="match status" value="1"/>
</dbReference>
<dbReference type="AlphaFoldDB" id="A0A399EVQ7"/>
<comment type="cofactor">
    <cofactor evidence="6">
        <name>Zn(2+)</name>
        <dbReference type="ChEBI" id="CHEBI:29105"/>
    </cofactor>
    <text evidence="6">Binds 2 Zn(2+) ions per subunit.</text>
</comment>
<comment type="catalytic activity">
    <reaction evidence="6">
        <text>(S)-dihydroorotate + H2O = N-carbamoyl-L-aspartate + H(+)</text>
        <dbReference type="Rhea" id="RHEA:24296"/>
        <dbReference type="ChEBI" id="CHEBI:15377"/>
        <dbReference type="ChEBI" id="CHEBI:15378"/>
        <dbReference type="ChEBI" id="CHEBI:30864"/>
        <dbReference type="ChEBI" id="CHEBI:32814"/>
        <dbReference type="EC" id="3.5.2.3"/>
    </reaction>
</comment>
<dbReference type="CDD" id="cd01317">
    <property type="entry name" value="DHOase_IIa"/>
    <property type="match status" value="1"/>
</dbReference>
<dbReference type="GO" id="GO:0005737">
    <property type="term" value="C:cytoplasm"/>
    <property type="evidence" value="ECO:0007669"/>
    <property type="project" value="TreeGrafter"/>
</dbReference>
<comment type="pathway">
    <text evidence="6">Pyrimidine metabolism; UMP biosynthesis via de novo pathway; (S)-dihydroorotate from bicarbonate: step 3/3.</text>
</comment>
<feature type="binding site" evidence="6">
    <location>
        <position position="239"/>
    </location>
    <ligand>
        <name>Zn(2+)</name>
        <dbReference type="ChEBI" id="CHEBI:29105"/>
        <label>2</label>
    </ligand>
</feature>
<dbReference type="Proteomes" id="UP000265341">
    <property type="component" value="Unassembled WGS sequence"/>
</dbReference>
<keyword evidence="4 6" id="KW-0378">Hydrolase</keyword>
<dbReference type="Gene3D" id="3.20.20.140">
    <property type="entry name" value="Metal-dependent hydrolases"/>
    <property type="match status" value="1"/>
</dbReference>
<feature type="domain" description="Dihydroorotase catalytic" evidence="7">
    <location>
        <begin position="49"/>
        <end position="216"/>
    </location>
</feature>
<feature type="binding site" evidence="6">
    <location>
        <position position="312"/>
    </location>
    <ligand>
        <name>Zn(2+)</name>
        <dbReference type="ChEBI" id="CHEBI:29105"/>
        <label>1</label>
    </ligand>
</feature>
<dbReference type="HAMAP" id="MF_00220_B">
    <property type="entry name" value="PyrC_classI_B"/>
    <property type="match status" value="1"/>
</dbReference>
<dbReference type="InterPro" id="IPR011059">
    <property type="entry name" value="Metal-dep_hydrolase_composite"/>
</dbReference>
<dbReference type="GO" id="GO:0006145">
    <property type="term" value="P:purine nucleobase catabolic process"/>
    <property type="evidence" value="ECO:0007669"/>
    <property type="project" value="TreeGrafter"/>
</dbReference>
<evidence type="ECO:0000256" key="5">
    <source>
        <dbReference type="ARBA" id="ARBA00022975"/>
    </source>
</evidence>
<reference evidence="8 9" key="1">
    <citation type="submission" date="2018-08" db="EMBL/GenBank/DDBJ databases">
        <title>Meiothermus roseus NBRC 110900 genome sequencing project.</title>
        <authorList>
            <person name="Da Costa M.S."/>
            <person name="Albuquerque L."/>
            <person name="Raposo P."/>
            <person name="Froufe H.J.C."/>
            <person name="Barroso C.S."/>
            <person name="Egas C."/>
        </authorList>
    </citation>
    <scope>NUCLEOTIDE SEQUENCE [LARGE SCALE GENOMIC DNA]</scope>
    <source>
        <strain evidence="8 9">NBRC 110900</strain>
    </source>
</reference>
<protein>
    <recommendedName>
        <fullName evidence="6">Dihydroorotase</fullName>
        <shortName evidence="6">DHOase</shortName>
        <ecNumber evidence="6">3.5.2.3</ecNumber>
    </recommendedName>
</protein>
<evidence type="ECO:0000256" key="2">
    <source>
        <dbReference type="ARBA" id="ARBA00010286"/>
    </source>
</evidence>
<dbReference type="PROSITE" id="PS00483">
    <property type="entry name" value="DIHYDROOROTASE_2"/>
    <property type="match status" value="1"/>
</dbReference>
<dbReference type="InterPro" id="IPR024403">
    <property type="entry name" value="DHOase_cat"/>
</dbReference>
<dbReference type="GO" id="GO:0004151">
    <property type="term" value="F:dihydroorotase activity"/>
    <property type="evidence" value="ECO:0007669"/>
    <property type="project" value="UniProtKB-UniRule"/>
</dbReference>
<dbReference type="PROSITE" id="PS00482">
    <property type="entry name" value="DIHYDROOROTASE_1"/>
    <property type="match status" value="1"/>
</dbReference>
<evidence type="ECO:0000256" key="3">
    <source>
        <dbReference type="ARBA" id="ARBA00022723"/>
    </source>
</evidence>
<keyword evidence="9" id="KW-1185">Reference proteome</keyword>